<protein>
    <submittedName>
        <fullName evidence="6">LysR family transcriptional regulator</fullName>
    </submittedName>
</protein>
<dbReference type="GO" id="GO:0003700">
    <property type="term" value="F:DNA-binding transcription factor activity"/>
    <property type="evidence" value="ECO:0007669"/>
    <property type="project" value="InterPro"/>
</dbReference>
<accession>A0AAE3JEG8</accession>
<dbReference type="PRINTS" id="PR00039">
    <property type="entry name" value="HTHLYSR"/>
</dbReference>
<name>A0AAE3JEG8_9FIRM</name>
<dbReference type="SUPFAM" id="SSF53850">
    <property type="entry name" value="Periplasmic binding protein-like II"/>
    <property type="match status" value="1"/>
</dbReference>
<sequence>MTSLNYYYYIEVCKDMNFTVTARRLYVSQQSISRHIEALENYYQTRLFIRKPRLALTESGREVLKTAQLIFDAERQLKQTLAQMSDQSAETIVVASTAKRASIFLPAVMDKIWADYPNLSISRVASRSQLTVEDLLSGKVDFHIGYRNNMSSSNGLDIHDLMQDPVVFAISRSLFHKTFGEAAEILSRSESGVDLAVFRNIPFLANTQLSETSESYYPYIQDVIRSCFSRIRATSISSLDTMLDMCARESGIIYLSKMSLYDYLTRNPSFTKKHFYYFAAKYNEKNLAMNMAVSFRKSILHTSPCHRRFLDITIDVFKAIDANNHQICFDNGNVTLLNETGIT</sequence>
<organism evidence="6 7">
    <name type="scientific">Hominifimenecus microfluidus</name>
    <dbReference type="NCBI Taxonomy" id="2885348"/>
    <lineage>
        <taxon>Bacteria</taxon>
        <taxon>Bacillati</taxon>
        <taxon>Bacillota</taxon>
        <taxon>Clostridia</taxon>
        <taxon>Lachnospirales</taxon>
        <taxon>Lachnospiraceae</taxon>
        <taxon>Hominifimenecus</taxon>
    </lineage>
</organism>
<dbReference type="Pfam" id="PF03466">
    <property type="entry name" value="LysR_substrate"/>
    <property type="match status" value="1"/>
</dbReference>
<dbReference type="Proteomes" id="UP001198182">
    <property type="component" value="Unassembled WGS sequence"/>
</dbReference>
<evidence type="ECO:0000256" key="4">
    <source>
        <dbReference type="ARBA" id="ARBA00023163"/>
    </source>
</evidence>
<dbReference type="PANTHER" id="PTHR30126:SF40">
    <property type="entry name" value="HTH-TYPE TRANSCRIPTIONAL REGULATOR GLTR"/>
    <property type="match status" value="1"/>
</dbReference>
<keyword evidence="2" id="KW-0805">Transcription regulation</keyword>
<proteinExistence type="inferred from homology"/>
<dbReference type="InterPro" id="IPR000847">
    <property type="entry name" value="LysR_HTH_N"/>
</dbReference>
<evidence type="ECO:0000256" key="1">
    <source>
        <dbReference type="ARBA" id="ARBA00009437"/>
    </source>
</evidence>
<keyword evidence="4" id="KW-0804">Transcription</keyword>
<dbReference type="Pfam" id="PF00126">
    <property type="entry name" value="HTH_1"/>
    <property type="match status" value="1"/>
</dbReference>
<dbReference type="InterPro" id="IPR036390">
    <property type="entry name" value="WH_DNA-bd_sf"/>
</dbReference>
<dbReference type="PANTHER" id="PTHR30126">
    <property type="entry name" value="HTH-TYPE TRANSCRIPTIONAL REGULATOR"/>
    <property type="match status" value="1"/>
</dbReference>
<evidence type="ECO:0000256" key="3">
    <source>
        <dbReference type="ARBA" id="ARBA00023125"/>
    </source>
</evidence>
<keyword evidence="3" id="KW-0238">DNA-binding</keyword>
<dbReference type="Gene3D" id="1.10.10.10">
    <property type="entry name" value="Winged helix-like DNA-binding domain superfamily/Winged helix DNA-binding domain"/>
    <property type="match status" value="1"/>
</dbReference>
<feature type="domain" description="HTH lysR-type" evidence="5">
    <location>
        <begin position="1"/>
        <end position="57"/>
    </location>
</feature>
<dbReference type="GO" id="GO:0000976">
    <property type="term" value="F:transcription cis-regulatory region binding"/>
    <property type="evidence" value="ECO:0007669"/>
    <property type="project" value="TreeGrafter"/>
</dbReference>
<dbReference type="EMBL" id="JAJEQR010000008">
    <property type="protein sequence ID" value="MCC2230168.1"/>
    <property type="molecule type" value="Genomic_DNA"/>
</dbReference>
<dbReference type="AlphaFoldDB" id="A0AAE3JEG8"/>
<evidence type="ECO:0000313" key="7">
    <source>
        <dbReference type="Proteomes" id="UP001198182"/>
    </source>
</evidence>
<gene>
    <name evidence="6" type="ORF">LKD81_04015</name>
</gene>
<dbReference type="InterPro" id="IPR005119">
    <property type="entry name" value="LysR_subst-bd"/>
</dbReference>
<dbReference type="Gene3D" id="3.40.190.290">
    <property type="match status" value="1"/>
</dbReference>
<evidence type="ECO:0000259" key="5">
    <source>
        <dbReference type="PROSITE" id="PS50931"/>
    </source>
</evidence>
<dbReference type="CDD" id="cd05466">
    <property type="entry name" value="PBP2_LTTR_substrate"/>
    <property type="match status" value="1"/>
</dbReference>
<comment type="similarity">
    <text evidence="1">Belongs to the LysR transcriptional regulatory family.</text>
</comment>
<dbReference type="PROSITE" id="PS50931">
    <property type="entry name" value="HTH_LYSR"/>
    <property type="match status" value="1"/>
</dbReference>
<reference evidence="6" key="1">
    <citation type="submission" date="2021-10" db="EMBL/GenBank/DDBJ databases">
        <title>Anaerobic single-cell dispensing facilitates the cultivation of human gut bacteria.</title>
        <authorList>
            <person name="Afrizal A."/>
        </authorList>
    </citation>
    <scope>NUCLEOTIDE SEQUENCE</scope>
    <source>
        <strain evidence="6">CLA-AA-H215</strain>
    </source>
</reference>
<keyword evidence="7" id="KW-1185">Reference proteome</keyword>
<dbReference type="SUPFAM" id="SSF46785">
    <property type="entry name" value="Winged helix' DNA-binding domain"/>
    <property type="match status" value="1"/>
</dbReference>
<dbReference type="InterPro" id="IPR036388">
    <property type="entry name" value="WH-like_DNA-bd_sf"/>
</dbReference>
<dbReference type="RefSeq" id="WP_308452878.1">
    <property type="nucleotide sequence ID" value="NZ_JAJEQR010000008.1"/>
</dbReference>
<comment type="caution">
    <text evidence="6">The sequence shown here is derived from an EMBL/GenBank/DDBJ whole genome shotgun (WGS) entry which is preliminary data.</text>
</comment>
<evidence type="ECO:0000256" key="2">
    <source>
        <dbReference type="ARBA" id="ARBA00023015"/>
    </source>
</evidence>
<evidence type="ECO:0000313" key="6">
    <source>
        <dbReference type="EMBL" id="MCC2230168.1"/>
    </source>
</evidence>